<gene>
    <name evidence="2" type="ORF">SAMN05444363_2696</name>
</gene>
<protein>
    <recommendedName>
        <fullName evidence="4">Lmo0937 family membrane protein</fullName>
    </recommendedName>
</protein>
<dbReference type="EMBL" id="FQZI01000005">
    <property type="protein sequence ID" value="SHJ11300.1"/>
    <property type="molecule type" value="Genomic_DNA"/>
</dbReference>
<dbReference type="STRING" id="415425.SAMN05444363_2696"/>
<feature type="transmembrane region" description="Helical" evidence="1">
    <location>
        <begin position="28"/>
        <end position="45"/>
    </location>
</feature>
<name>A0A1M6GN19_9FLAO</name>
<dbReference type="Pfam" id="PF18919">
    <property type="entry name" value="DUF5670"/>
    <property type="match status" value="1"/>
</dbReference>
<dbReference type="AlphaFoldDB" id="A0A1M6GN19"/>
<keyword evidence="1" id="KW-0812">Transmembrane</keyword>
<reference evidence="3" key="1">
    <citation type="submission" date="2016-11" db="EMBL/GenBank/DDBJ databases">
        <authorList>
            <person name="Varghese N."/>
            <person name="Submissions S."/>
        </authorList>
    </citation>
    <scope>NUCLEOTIDE SEQUENCE [LARGE SCALE GENOMIC DNA]</scope>
    <source>
        <strain evidence="3">DSM 18829</strain>
    </source>
</reference>
<feature type="transmembrane region" description="Helical" evidence="1">
    <location>
        <begin position="5"/>
        <end position="22"/>
    </location>
</feature>
<dbReference type="NCBIfam" id="NF033488">
    <property type="entry name" value="lmo0937_fam_TM"/>
    <property type="match status" value="1"/>
</dbReference>
<sequence>MQNLLYIAAIVCIILWAIGYFVYSLGNLVHILLVIAVISVLLRVIKGKPL</sequence>
<dbReference type="InterPro" id="IPR043727">
    <property type="entry name" value="Lmo0937-like"/>
</dbReference>
<keyword evidence="1" id="KW-1133">Transmembrane helix</keyword>
<proteinExistence type="predicted"/>
<organism evidence="2 3">
    <name type="scientific">Flavobacterium terrae</name>
    <dbReference type="NCBI Taxonomy" id="415425"/>
    <lineage>
        <taxon>Bacteria</taxon>
        <taxon>Pseudomonadati</taxon>
        <taxon>Bacteroidota</taxon>
        <taxon>Flavobacteriia</taxon>
        <taxon>Flavobacteriales</taxon>
        <taxon>Flavobacteriaceae</taxon>
        <taxon>Flavobacterium</taxon>
    </lineage>
</organism>
<accession>A0A1M6GN19</accession>
<evidence type="ECO:0000313" key="2">
    <source>
        <dbReference type="EMBL" id="SHJ11300.1"/>
    </source>
</evidence>
<dbReference type="Proteomes" id="UP000184488">
    <property type="component" value="Unassembled WGS sequence"/>
</dbReference>
<evidence type="ECO:0008006" key="4">
    <source>
        <dbReference type="Google" id="ProtNLM"/>
    </source>
</evidence>
<keyword evidence="1" id="KW-0472">Membrane</keyword>
<evidence type="ECO:0000313" key="3">
    <source>
        <dbReference type="Proteomes" id="UP000184488"/>
    </source>
</evidence>
<evidence type="ECO:0000256" key="1">
    <source>
        <dbReference type="SAM" id="Phobius"/>
    </source>
</evidence>
<keyword evidence="3" id="KW-1185">Reference proteome</keyword>
<dbReference type="RefSeq" id="WP_143161933.1">
    <property type="nucleotide sequence ID" value="NZ_FQZI01000005.1"/>
</dbReference>